<reference evidence="16" key="1">
    <citation type="submission" date="2020-06" db="EMBL/GenBank/DDBJ databases">
        <title>WGS assembly of Ceratodon purpureus strain R40.</title>
        <authorList>
            <person name="Carey S.B."/>
            <person name="Jenkins J."/>
            <person name="Shu S."/>
            <person name="Lovell J.T."/>
            <person name="Sreedasyam A."/>
            <person name="Maumus F."/>
            <person name="Tiley G.P."/>
            <person name="Fernandez-Pozo N."/>
            <person name="Barry K."/>
            <person name="Chen C."/>
            <person name="Wang M."/>
            <person name="Lipzen A."/>
            <person name="Daum C."/>
            <person name="Saski C.A."/>
            <person name="Payton A.C."/>
            <person name="Mcbreen J.C."/>
            <person name="Conrad R.E."/>
            <person name="Kollar L.M."/>
            <person name="Olsson S."/>
            <person name="Huttunen S."/>
            <person name="Landis J.B."/>
            <person name="Wickett N.J."/>
            <person name="Johnson M.G."/>
            <person name="Rensing S.A."/>
            <person name="Grimwood J."/>
            <person name="Schmutz J."/>
            <person name="Mcdaniel S.F."/>
        </authorList>
    </citation>
    <scope>NUCLEOTIDE SEQUENCE</scope>
    <source>
        <strain evidence="16">R40</strain>
    </source>
</reference>
<protein>
    <recommendedName>
        <fullName evidence="14">Hydroxyethylthiazole kinase</fullName>
        <ecNumber evidence="4">2.7.1.50</ecNumber>
    </recommendedName>
    <alternativeName>
        <fullName evidence="15">4-methyl-5-beta-hydroxyethylthiazole kinase</fullName>
    </alternativeName>
</protein>
<name>A0A8T0HEE8_CERPU</name>
<evidence type="ECO:0000256" key="4">
    <source>
        <dbReference type="ARBA" id="ARBA00012129"/>
    </source>
</evidence>
<dbReference type="Pfam" id="PF02110">
    <property type="entry name" value="HK"/>
    <property type="match status" value="1"/>
</dbReference>
<dbReference type="EMBL" id="CM026428">
    <property type="protein sequence ID" value="KAG0567412.1"/>
    <property type="molecule type" value="Genomic_DNA"/>
</dbReference>
<dbReference type="SUPFAM" id="SSF53613">
    <property type="entry name" value="Ribokinase-like"/>
    <property type="match status" value="1"/>
</dbReference>
<evidence type="ECO:0000256" key="1">
    <source>
        <dbReference type="ARBA" id="ARBA00001771"/>
    </source>
</evidence>
<evidence type="ECO:0000256" key="11">
    <source>
        <dbReference type="ARBA" id="ARBA00022977"/>
    </source>
</evidence>
<dbReference type="OrthoDB" id="4994at2759"/>
<dbReference type="FunFam" id="3.40.1190.20:FF:000015">
    <property type="entry name" value="Hydroxyethylthiazole kinase"/>
    <property type="match status" value="1"/>
</dbReference>
<keyword evidence="7" id="KW-0547">Nucleotide-binding</keyword>
<dbReference type="Proteomes" id="UP000822688">
    <property type="component" value="Chromosome 7"/>
</dbReference>
<evidence type="ECO:0000313" key="16">
    <source>
        <dbReference type="EMBL" id="KAG0567412.1"/>
    </source>
</evidence>
<dbReference type="PRINTS" id="PR01099">
    <property type="entry name" value="HYETHTZKNASE"/>
</dbReference>
<dbReference type="GO" id="GO:0000287">
    <property type="term" value="F:magnesium ion binding"/>
    <property type="evidence" value="ECO:0007669"/>
    <property type="project" value="InterPro"/>
</dbReference>
<dbReference type="PIRSF" id="PIRSF000513">
    <property type="entry name" value="Thz_kinase"/>
    <property type="match status" value="1"/>
</dbReference>
<keyword evidence="6" id="KW-0479">Metal-binding</keyword>
<evidence type="ECO:0000256" key="14">
    <source>
        <dbReference type="ARBA" id="ARBA00073007"/>
    </source>
</evidence>
<evidence type="ECO:0000256" key="9">
    <source>
        <dbReference type="ARBA" id="ARBA00022840"/>
    </source>
</evidence>
<comment type="function">
    <text evidence="12">Thiazole kinase involved in thiamine salvage pathway.</text>
</comment>
<dbReference type="NCBIfam" id="NF006830">
    <property type="entry name" value="PRK09355.1"/>
    <property type="match status" value="1"/>
</dbReference>
<dbReference type="AlphaFoldDB" id="A0A8T0HEE8"/>
<evidence type="ECO:0000256" key="2">
    <source>
        <dbReference type="ARBA" id="ARBA00001946"/>
    </source>
</evidence>
<keyword evidence="17" id="KW-1185">Reference proteome</keyword>
<dbReference type="NCBIfam" id="TIGR00694">
    <property type="entry name" value="thiM"/>
    <property type="match status" value="1"/>
</dbReference>
<evidence type="ECO:0000256" key="15">
    <source>
        <dbReference type="ARBA" id="ARBA00075066"/>
    </source>
</evidence>
<evidence type="ECO:0000256" key="5">
    <source>
        <dbReference type="ARBA" id="ARBA00022679"/>
    </source>
</evidence>
<evidence type="ECO:0000256" key="6">
    <source>
        <dbReference type="ARBA" id="ARBA00022723"/>
    </source>
</evidence>
<dbReference type="CDD" id="cd01170">
    <property type="entry name" value="THZ_kinase"/>
    <property type="match status" value="1"/>
</dbReference>
<keyword evidence="8" id="KW-0418">Kinase</keyword>
<dbReference type="InterPro" id="IPR000417">
    <property type="entry name" value="Hyethyz_kinase"/>
</dbReference>
<sequence length="278" mass="29280">MTSFREFRGGEAWGNEAWKAMCRVRESQPLVQCITNFVSMDIMANTLLAAGASPAMVHAVEEITEFTALSNALCINIGTLSPNWIFSMKVAATRANELNKPWVLDPVGVGATRFRTEKCIELIHLKPTVIRGNASEIMAVVGASTGSTKGVDSTQASTDALEAAKELARLAQCVVVVSGAVDLVTDGKRVLGVSNGVALLQRITATGCAVTSLIAAFLSVNPGRPLEAAAFALALFGIAAEIGNERANGPASLRVNMLDALHSLDEASVTSRIRIAQI</sequence>
<keyword evidence="10" id="KW-0460">Magnesium</keyword>
<keyword evidence="9" id="KW-0067">ATP-binding</keyword>
<accession>A0A8T0HEE8</accession>
<keyword evidence="5" id="KW-0808">Transferase</keyword>
<gene>
    <name evidence="16" type="ORF">KC19_7G133000</name>
</gene>
<evidence type="ECO:0000256" key="13">
    <source>
        <dbReference type="ARBA" id="ARBA00061710"/>
    </source>
</evidence>
<evidence type="ECO:0000313" key="17">
    <source>
        <dbReference type="Proteomes" id="UP000822688"/>
    </source>
</evidence>
<evidence type="ECO:0000256" key="3">
    <source>
        <dbReference type="ARBA" id="ARBA00004868"/>
    </source>
</evidence>
<dbReference type="GO" id="GO:0036172">
    <property type="term" value="P:thiamine salvage"/>
    <property type="evidence" value="ECO:0007669"/>
    <property type="project" value="UniProtKB-ARBA"/>
</dbReference>
<evidence type="ECO:0000256" key="10">
    <source>
        <dbReference type="ARBA" id="ARBA00022842"/>
    </source>
</evidence>
<dbReference type="InterPro" id="IPR029056">
    <property type="entry name" value="Ribokinase-like"/>
</dbReference>
<dbReference type="HAMAP" id="MF_00228">
    <property type="entry name" value="Thz_kinase"/>
    <property type="match status" value="1"/>
</dbReference>
<dbReference type="Gene3D" id="3.40.1190.20">
    <property type="match status" value="1"/>
</dbReference>
<keyword evidence="11" id="KW-0784">Thiamine biosynthesis</keyword>
<dbReference type="GO" id="GO:0004417">
    <property type="term" value="F:hydroxyethylthiazole kinase activity"/>
    <property type="evidence" value="ECO:0007669"/>
    <property type="project" value="UniProtKB-EC"/>
</dbReference>
<dbReference type="EC" id="2.7.1.50" evidence="4"/>
<evidence type="ECO:0000256" key="8">
    <source>
        <dbReference type="ARBA" id="ARBA00022777"/>
    </source>
</evidence>
<comment type="pathway">
    <text evidence="3">Cofactor biosynthesis; thiamine diphosphate biosynthesis; 4-methyl-5-(2-phosphoethyl)-thiazole from 5-(2-hydroxyethyl)-4-methylthiazole: step 1/1.</text>
</comment>
<proteinExistence type="inferred from homology"/>
<comment type="cofactor">
    <cofactor evidence="2">
        <name>Mg(2+)</name>
        <dbReference type="ChEBI" id="CHEBI:18420"/>
    </cofactor>
</comment>
<evidence type="ECO:0000256" key="12">
    <source>
        <dbReference type="ARBA" id="ARBA00053468"/>
    </source>
</evidence>
<comment type="similarity">
    <text evidence="13">Belongs to the Thz kinase family.</text>
</comment>
<comment type="caution">
    <text evidence="16">The sequence shown here is derived from an EMBL/GenBank/DDBJ whole genome shotgun (WGS) entry which is preliminary data.</text>
</comment>
<comment type="catalytic activity">
    <reaction evidence="1">
        <text>5-(2-hydroxyethyl)-4-methylthiazole + ATP = 4-methyl-5-(2-phosphooxyethyl)-thiazole + ADP + H(+)</text>
        <dbReference type="Rhea" id="RHEA:24212"/>
        <dbReference type="ChEBI" id="CHEBI:15378"/>
        <dbReference type="ChEBI" id="CHEBI:17957"/>
        <dbReference type="ChEBI" id="CHEBI:30616"/>
        <dbReference type="ChEBI" id="CHEBI:58296"/>
        <dbReference type="ChEBI" id="CHEBI:456216"/>
        <dbReference type="EC" id="2.7.1.50"/>
    </reaction>
</comment>
<dbReference type="GO" id="GO:0005524">
    <property type="term" value="F:ATP binding"/>
    <property type="evidence" value="ECO:0007669"/>
    <property type="project" value="UniProtKB-KW"/>
</dbReference>
<organism evidence="16 17">
    <name type="scientific">Ceratodon purpureus</name>
    <name type="common">Fire moss</name>
    <name type="synonym">Dicranum purpureum</name>
    <dbReference type="NCBI Taxonomy" id="3225"/>
    <lineage>
        <taxon>Eukaryota</taxon>
        <taxon>Viridiplantae</taxon>
        <taxon>Streptophyta</taxon>
        <taxon>Embryophyta</taxon>
        <taxon>Bryophyta</taxon>
        <taxon>Bryophytina</taxon>
        <taxon>Bryopsida</taxon>
        <taxon>Dicranidae</taxon>
        <taxon>Pseudoditrichales</taxon>
        <taxon>Ditrichaceae</taxon>
        <taxon>Ceratodon</taxon>
    </lineage>
</organism>
<evidence type="ECO:0000256" key="7">
    <source>
        <dbReference type="ARBA" id="ARBA00022741"/>
    </source>
</evidence>